<dbReference type="InterPro" id="IPR053863">
    <property type="entry name" value="Glyoxy/Ble-like_N"/>
</dbReference>
<dbReference type="RefSeq" id="WP_181428607.1">
    <property type="nucleotide sequence ID" value="NZ_JACIBU010000001.1"/>
</dbReference>
<dbReference type="PANTHER" id="PTHR36503">
    <property type="entry name" value="BLR2520 PROTEIN"/>
    <property type="match status" value="1"/>
</dbReference>
<dbReference type="InterPro" id="IPR029068">
    <property type="entry name" value="Glyas_Bleomycin-R_OHBP_Dase"/>
</dbReference>
<dbReference type="Proteomes" id="UP000580718">
    <property type="component" value="Unassembled WGS sequence"/>
</dbReference>
<comment type="caution">
    <text evidence="2">The sequence shown here is derived from an EMBL/GenBank/DDBJ whole genome shotgun (WGS) entry which is preliminary data.</text>
</comment>
<dbReference type="Pfam" id="PF22677">
    <property type="entry name" value="Ble-like_N"/>
    <property type="match status" value="1"/>
</dbReference>
<dbReference type="EMBL" id="JACIBU010000001">
    <property type="protein sequence ID" value="MBB3674341.1"/>
    <property type="molecule type" value="Genomic_DNA"/>
</dbReference>
<proteinExistence type="predicted"/>
<accession>A0A839Y1A2</accession>
<dbReference type="PANTHER" id="PTHR36503:SF2">
    <property type="entry name" value="BLR2408 PROTEIN"/>
    <property type="match status" value="1"/>
</dbReference>
<dbReference type="PROSITE" id="PS51819">
    <property type="entry name" value="VOC"/>
    <property type="match status" value="1"/>
</dbReference>
<dbReference type="InterPro" id="IPR037523">
    <property type="entry name" value="VOC_core"/>
</dbReference>
<feature type="domain" description="VOC" evidence="1">
    <location>
        <begin position="9"/>
        <end position="133"/>
    </location>
</feature>
<name>A0A839Y1A2_9ACTN</name>
<dbReference type="AlphaFoldDB" id="A0A839Y1A2"/>
<dbReference type="SUPFAM" id="SSF54593">
    <property type="entry name" value="Glyoxalase/Bleomycin resistance protein/Dihydroxybiphenyl dioxygenase"/>
    <property type="match status" value="1"/>
</dbReference>
<protein>
    <recommendedName>
        <fullName evidence="1">VOC domain-containing protein</fullName>
    </recommendedName>
</protein>
<evidence type="ECO:0000313" key="2">
    <source>
        <dbReference type="EMBL" id="MBB3674341.1"/>
    </source>
</evidence>
<sequence>MTSPAHPGRTLFVNMPVADVARSKAFFTGLGFSFDANFSDETAACMLVGEQASVMLLERSTFMTFSKLPMADPTTHALALYCFSVASREEVVSVVDTALAAGAVEADALEDHGFMCSRSFFDLDGHGWQVMWMDPAAAAQGPEEFLASQEAGAQA</sequence>
<dbReference type="Gene3D" id="3.10.180.10">
    <property type="entry name" value="2,3-Dihydroxybiphenyl 1,2-Dioxygenase, domain 1"/>
    <property type="match status" value="1"/>
</dbReference>
<organism evidence="2 3">
    <name type="scientific">Modestobacter versicolor</name>
    <dbReference type="NCBI Taxonomy" id="429133"/>
    <lineage>
        <taxon>Bacteria</taxon>
        <taxon>Bacillati</taxon>
        <taxon>Actinomycetota</taxon>
        <taxon>Actinomycetes</taxon>
        <taxon>Geodermatophilales</taxon>
        <taxon>Geodermatophilaceae</taxon>
        <taxon>Modestobacter</taxon>
    </lineage>
</organism>
<gene>
    <name evidence="2" type="ORF">FHX36_000076</name>
</gene>
<evidence type="ECO:0000313" key="3">
    <source>
        <dbReference type="Proteomes" id="UP000580718"/>
    </source>
</evidence>
<reference evidence="2 3" key="1">
    <citation type="submission" date="2020-08" db="EMBL/GenBank/DDBJ databases">
        <title>Sequencing the genomes of 1000 actinobacteria strains.</title>
        <authorList>
            <person name="Klenk H.-P."/>
        </authorList>
    </citation>
    <scope>NUCLEOTIDE SEQUENCE [LARGE SCALE GENOMIC DNA]</scope>
    <source>
        <strain evidence="2 3">DSM 16678</strain>
    </source>
</reference>
<evidence type="ECO:0000259" key="1">
    <source>
        <dbReference type="PROSITE" id="PS51819"/>
    </source>
</evidence>